<dbReference type="Gene3D" id="2.40.50.90">
    <property type="match status" value="1"/>
</dbReference>
<dbReference type="InterPro" id="IPR045939">
    <property type="entry name" value="YhcR_N"/>
</dbReference>
<gene>
    <name evidence="9" type="ORF">AJ85_17340</name>
</gene>
<dbReference type="PANTHER" id="PTHR11575:SF24">
    <property type="entry name" value="5'-NUCLEOTIDASE"/>
    <property type="match status" value="1"/>
</dbReference>
<keyword evidence="7" id="KW-0812">Transmembrane</keyword>
<reference evidence="9 10" key="1">
    <citation type="submission" date="2014-01" db="EMBL/GenBank/DDBJ databases">
        <title>Draft genome sequencing of Bacillus alcalophilus CGMCC 1.3604.</title>
        <authorList>
            <person name="Yang J."/>
            <person name="Diao L."/>
            <person name="Yang S."/>
        </authorList>
    </citation>
    <scope>NUCLEOTIDE SEQUENCE [LARGE SCALE GENOMIC DNA]</scope>
    <source>
        <strain evidence="9 10">CGMCC 1.3604</strain>
    </source>
</reference>
<keyword evidence="4" id="KW-0732">Signal</keyword>
<dbReference type="GO" id="GO:0000166">
    <property type="term" value="F:nucleotide binding"/>
    <property type="evidence" value="ECO:0007669"/>
    <property type="project" value="InterPro"/>
</dbReference>
<dbReference type="PROSITE" id="PS50830">
    <property type="entry name" value="TNASE_3"/>
    <property type="match status" value="1"/>
</dbReference>
<dbReference type="Pfam" id="PF00746">
    <property type="entry name" value="Gram_pos_anchor"/>
    <property type="match status" value="1"/>
</dbReference>
<keyword evidence="9" id="KW-0540">Nuclease</keyword>
<dbReference type="Pfam" id="PF00149">
    <property type="entry name" value="Metallophos"/>
    <property type="match status" value="1"/>
</dbReference>
<feature type="domain" description="TNase-like" evidence="8">
    <location>
        <begin position="363"/>
        <end position="505"/>
    </location>
</feature>
<dbReference type="SUPFAM" id="SSF55816">
    <property type="entry name" value="5'-nucleotidase (syn. UDP-sugar hydrolase), C-terminal domain"/>
    <property type="match status" value="1"/>
</dbReference>
<dbReference type="NCBIfam" id="TIGR01167">
    <property type="entry name" value="LPXTG_anchor"/>
    <property type="match status" value="1"/>
</dbReference>
<dbReference type="Gene3D" id="3.60.21.10">
    <property type="match status" value="1"/>
</dbReference>
<evidence type="ECO:0000256" key="7">
    <source>
        <dbReference type="SAM" id="Phobius"/>
    </source>
</evidence>
<dbReference type="OrthoDB" id="9775118at2"/>
<evidence type="ECO:0000313" key="10">
    <source>
        <dbReference type="Proteomes" id="UP000297014"/>
    </source>
</evidence>
<dbReference type="RefSeq" id="WP_003320559.1">
    <property type="nucleotide sequence ID" value="NZ_ALPT02000108.1"/>
</dbReference>
<proteinExistence type="predicted"/>
<comment type="caution">
    <text evidence="9">The sequence shown here is derived from an EMBL/GenBank/DDBJ whole genome shotgun (WGS) entry which is preliminary data.</text>
</comment>
<dbReference type="InterPro" id="IPR006146">
    <property type="entry name" value="5'-Nucleotdase_CS"/>
</dbReference>
<organism evidence="9 10">
    <name type="scientific">Alkalihalobacillus alcalophilus ATCC 27647 = CGMCC 1.3604</name>
    <dbReference type="NCBI Taxonomy" id="1218173"/>
    <lineage>
        <taxon>Bacteria</taxon>
        <taxon>Bacillati</taxon>
        <taxon>Bacillota</taxon>
        <taxon>Bacilli</taxon>
        <taxon>Bacillales</taxon>
        <taxon>Bacillaceae</taxon>
        <taxon>Alkalihalobacillus</taxon>
    </lineage>
</organism>
<dbReference type="CDD" id="cd04486">
    <property type="entry name" value="YhcR_OBF_like"/>
    <property type="match status" value="1"/>
</dbReference>
<dbReference type="InterPro" id="IPR019931">
    <property type="entry name" value="LPXTG_anchor"/>
</dbReference>
<feature type="compositionally biased region" description="Basic and acidic residues" evidence="6">
    <location>
        <begin position="1292"/>
        <end position="1325"/>
    </location>
</feature>
<name>A0A4V3X8A1_ALKAL</name>
<dbReference type="GO" id="GO:0004519">
    <property type="term" value="F:endonuclease activity"/>
    <property type="evidence" value="ECO:0007669"/>
    <property type="project" value="UniProtKB-KW"/>
</dbReference>
<evidence type="ECO:0000256" key="5">
    <source>
        <dbReference type="ARBA" id="ARBA00023088"/>
    </source>
</evidence>
<dbReference type="FunFam" id="3.60.21.10:FF:000052">
    <property type="entry name" value="Endonuclease YhcR"/>
    <property type="match status" value="1"/>
</dbReference>
<dbReference type="InterPro" id="IPR035437">
    <property type="entry name" value="SNase_OB-fold_sf"/>
</dbReference>
<comment type="subcellular location">
    <subcellularLocation>
        <location evidence="1">Secreted</location>
        <location evidence="1">Cell wall</location>
        <topology evidence="1">Peptidoglycan-anchor</topology>
    </subcellularLocation>
</comment>
<dbReference type="GO" id="GO:0046872">
    <property type="term" value="F:metal ion binding"/>
    <property type="evidence" value="ECO:0007669"/>
    <property type="project" value="InterPro"/>
</dbReference>
<dbReference type="GO" id="GO:0008253">
    <property type="term" value="F:5'-nucleotidase activity"/>
    <property type="evidence" value="ECO:0007669"/>
    <property type="project" value="TreeGrafter"/>
</dbReference>
<dbReference type="Gene3D" id="3.90.780.10">
    <property type="entry name" value="5'-Nucleotidase, C-terminal domain"/>
    <property type="match status" value="1"/>
</dbReference>
<dbReference type="GO" id="GO:0030288">
    <property type="term" value="C:outer membrane-bounded periplasmic space"/>
    <property type="evidence" value="ECO:0007669"/>
    <property type="project" value="TreeGrafter"/>
</dbReference>
<evidence type="ECO:0000256" key="4">
    <source>
        <dbReference type="ARBA" id="ARBA00022729"/>
    </source>
</evidence>
<dbReference type="InterPro" id="IPR008334">
    <property type="entry name" value="5'-Nucleotdase_C"/>
</dbReference>
<dbReference type="SUPFAM" id="SSF56300">
    <property type="entry name" value="Metallo-dependent phosphatases"/>
    <property type="match status" value="1"/>
</dbReference>
<keyword evidence="7" id="KW-0472">Membrane</keyword>
<dbReference type="EMBL" id="JALP01000224">
    <property type="protein sequence ID" value="THG89492.1"/>
    <property type="molecule type" value="Genomic_DNA"/>
</dbReference>
<dbReference type="SMART" id="SM00318">
    <property type="entry name" value="SNc"/>
    <property type="match status" value="1"/>
</dbReference>
<evidence type="ECO:0000313" key="9">
    <source>
        <dbReference type="EMBL" id="THG89492.1"/>
    </source>
</evidence>
<dbReference type="GO" id="GO:0009166">
    <property type="term" value="P:nucleotide catabolic process"/>
    <property type="evidence" value="ECO:0007669"/>
    <property type="project" value="InterPro"/>
</dbReference>
<dbReference type="Pfam" id="PF02872">
    <property type="entry name" value="5_nucleotid_C"/>
    <property type="match status" value="1"/>
</dbReference>
<feature type="region of interest" description="Disordered" evidence="6">
    <location>
        <begin position="1076"/>
        <end position="1102"/>
    </location>
</feature>
<dbReference type="InterPro" id="IPR006179">
    <property type="entry name" value="5_nucleotidase/apyrase"/>
</dbReference>
<dbReference type="InterPro" id="IPR036907">
    <property type="entry name" value="5'-Nucleotdase_C_sf"/>
</dbReference>
<keyword evidence="3" id="KW-0964">Secreted</keyword>
<accession>A0A4V3X8A1</accession>
<dbReference type="PROSITE" id="PS00786">
    <property type="entry name" value="5_NUCLEOTIDASE_2"/>
    <property type="match status" value="1"/>
</dbReference>
<sequence length="1364" mass="149676">MKNQLWKKVIYLSLVFLLMFTHFLPALTPQVKAAEDVISVSEAIENNSGRATVEGYIVGTVTSATNFRLEPPFTTNTNLALADSPDETDLTKMIPVQLPAGNVRNGLNLVSNPGNYQAKVQITGNLQNYFSIPGLHSASSYQILEAGQEPPEEGDLELISIVEARTKSLDSQVIVQGVVTVDSSAISGNQYTTYIQDETAGINVFNFNQNQFPDLYEGDLIEVRGNLVEYNGLLEVVPVANGIEKISEGNPLPLPVEVTLADLNDPAIAEPLEGQLVTVHGFVQNIPSSPAGGGYNISFIDEDFQATTVRVMEGTNAIDSIEQGNWYEVTGVLSQFNTYQVLPRKASDFTLAELQPAPPSSEGTYESTVGRITDGDTIHLASPVLGSTAVRFLNMDTPETYHSVRNELDENQKYHGDEATEYMHELLSVGDEVIVEVGPEATDQYGRLLAQIIRKSDGLNINLEMVRAGYATTYFIWPVGNEDDYELFQSTVREAKEAELGIWNPENPLLEQPFEFRARETGNGLHRYVGHSDTMTYVEPENWKEVPVDKRVFFASSEEAEANGYLPFNEPQIPDEELISMQLLGMNDLHGKIDQTYNVTVGDDVLQVGRFDYVAAYLKQWEERNENTFIIHSGDMIGGSSPVAALFQDEPVIEMMNEIGFDFGTVGNHEFDEGTEELLRMVHGGDHPEGKGSEGYAGMDFPLVCANCVEKESGEHFLPPYEVVEVEGEQVAFVGVNTTDTVNMVVPDGIKDIDFTNEVEAVNEAVAELKEQGVRAIIVLAHMAASQSGETAVGPAADLARNVDDEVDIILAGHNHQIVNAIVDDTLIVQALDYGKAFAAIDVLIDPETGDIVEKEAEIVFVDQSKVEPDSAVGAILADYENRVAPILNEVVGVAAIDMIGDYSNDGDTPLGNLIADSMIWEMESDFALMNGGGIRDHLPAGEITFNRLFNILPFNNVLVKFELTGAELREILNAQITSYGPDFSIAGFSYTWDKDSLEVVDMFLPDGSALVEEATYTVTTNNYMAESNGDKYQLIGQYAKNLVTGPEDLEAFISFVKTFSEPIAYYPDGRIAEISTLPEEPGTPEEPEEPKEPGTDPEEPSELDYVVVEAIIVNGKITISTEMLRNLADDAILSIQMSDFKNSVTLSLTAEQAAILKEKNVTLEVVTGGITVAIPTSIFSGQQEINFFLSLNDRFHNEVSSVFELKLQEGEQFLTKFDKPITLIFNVDIESVSDLDKLQVYYLNEATNKWELVGGSYSDDHKVTATTDHFSLFTVLESTEEVLPEDTVDVPQKEGDNSKEELKEGGKGEGKEKEGGAESSKDKIEKGKVLPNTATSNYQLILIGAVLLLIAAGMMYQSKRLKV</sequence>
<evidence type="ECO:0000259" key="8">
    <source>
        <dbReference type="PROSITE" id="PS50830"/>
    </source>
</evidence>
<dbReference type="Pfam" id="PF00565">
    <property type="entry name" value="SNase"/>
    <property type="match status" value="1"/>
</dbReference>
<evidence type="ECO:0000256" key="2">
    <source>
        <dbReference type="ARBA" id="ARBA00022512"/>
    </source>
</evidence>
<dbReference type="PANTHER" id="PTHR11575">
    <property type="entry name" value="5'-NUCLEOTIDASE-RELATED"/>
    <property type="match status" value="1"/>
</dbReference>
<dbReference type="InterPro" id="IPR004843">
    <property type="entry name" value="Calcineurin-like_PHP"/>
</dbReference>
<protein>
    <submittedName>
        <fullName evidence="9">Endonuclease</fullName>
    </submittedName>
</protein>
<evidence type="ECO:0000256" key="6">
    <source>
        <dbReference type="SAM" id="MobiDB-lite"/>
    </source>
</evidence>
<feature type="compositionally biased region" description="Acidic residues" evidence="6">
    <location>
        <begin position="1083"/>
        <end position="1102"/>
    </location>
</feature>
<dbReference type="Pfam" id="PF19886">
    <property type="entry name" value="DUF6359"/>
    <property type="match status" value="1"/>
</dbReference>
<feature type="transmembrane region" description="Helical" evidence="7">
    <location>
        <begin position="1339"/>
        <end position="1357"/>
    </location>
</feature>
<keyword evidence="5" id="KW-0572">Peptidoglycan-anchor</keyword>
<dbReference type="GO" id="GO:0008768">
    <property type="term" value="F:UDP-sugar diphosphatase activity"/>
    <property type="evidence" value="ECO:0007669"/>
    <property type="project" value="TreeGrafter"/>
</dbReference>
<dbReference type="InterPro" id="IPR029052">
    <property type="entry name" value="Metallo-depent_PP-like"/>
</dbReference>
<evidence type="ECO:0000256" key="3">
    <source>
        <dbReference type="ARBA" id="ARBA00022525"/>
    </source>
</evidence>
<dbReference type="SUPFAM" id="SSF50199">
    <property type="entry name" value="Staphylococcal nuclease"/>
    <property type="match status" value="1"/>
</dbReference>
<keyword evidence="9" id="KW-0255">Endonuclease</keyword>
<keyword evidence="7" id="KW-1133">Transmembrane helix</keyword>
<dbReference type="PRINTS" id="PR01607">
    <property type="entry name" value="APYRASEFAMLY"/>
</dbReference>
<feature type="region of interest" description="Disordered" evidence="6">
    <location>
        <begin position="1285"/>
        <end position="1325"/>
    </location>
</feature>
<evidence type="ECO:0000256" key="1">
    <source>
        <dbReference type="ARBA" id="ARBA00004168"/>
    </source>
</evidence>
<keyword evidence="2" id="KW-0134">Cell wall</keyword>
<dbReference type="InterPro" id="IPR016071">
    <property type="entry name" value="Staphylococal_nuclease_OB-fold"/>
</dbReference>
<keyword evidence="9" id="KW-0378">Hydrolase</keyword>
<dbReference type="Proteomes" id="UP000297014">
    <property type="component" value="Unassembled WGS sequence"/>
</dbReference>